<protein>
    <submittedName>
        <fullName evidence="1">Uncharacterized protein</fullName>
    </submittedName>
</protein>
<dbReference type="EMBL" id="MT144123">
    <property type="protein sequence ID" value="QJA49195.1"/>
    <property type="molecule type" value="Genomic_DNA"/>
</dbReference>
<organism evidence="1">
    <name type="scientific">viral metagenome</name>
    <dbReference type="NCBI Taxonomy" id="1070528"/>
    <lineage>
        <taxon>unclassified sequences</taxon>
        <taxon>metagenomes</taxon>
        <taxon>organismal metagenomes</taxon>
    </lineage>
</organism>
<accession>A0A6H1ZPJ0</accession>
<evidence type="ECO:0000313" key="2">
    <source>
        <dbReference type="EMBL" id="QJI02857.1"/>
    </source>
</evidence>
<name>A0A6H1ZPJ0_9ZZZZ</name>
<evidence type="ECO:0000313" key="1">
    <source>
        <dbReference type="EMBL" id="QJA49195.1"/>
    </source>
</evidence>
<dbReference type="EMBL" id="MT145037">
    <property type="protein sequence ID" value="QJI02857.1"/>
    <property type="molecule type" value="Genomic_DNA"/>
</dbReference>
<sequence>MANTNINDGMERGEYRAKELEFSSYCSGAAPVYATAITNINTTNTGSTMNTKHVEMELTGSPYGEGLIYSFPNGGNITGGQLVQASGGIIVASAALKNVTGVAYGSANNASGGTIQVLMYGLKYLTCADAVSNGDYVIAGSAANTIQSGAASAAAFGKCLKAGASGGTALVMVGKL</sequence>
<gene>
    <name evidence="1" type="ORF">TM448A01254_0013</name>
    <name evidence="2" type="ORF">TM448B03739_0004</name>
</gene>
<proteinExistence type="predicted"/>
<dbReference type="AlphaFoldDB" id="A0A6H1ZPJ0"/>
<reference evidence="1" key="1">
    <citation type="submission" date="2020-03" db="EMBL/GenBank/DDBJ databases">
        <title>The deep terrestrial virosphere.</title>
        <authorList>
            <person name="Holmfeldt K."/>
            <person name="Nilsson E."/>
            <person name="Simone D."/>
            <person name="Lopez-Fernandez M."/>
            <person name="Wu X."/>
            <person name="de Brujin I."/>
            <person name="Lundin D."/>
            <person name="Andersson A."/>
            <person name="Bertilsson S."/>
            <person name="Dopson M."/>
        </authorList>
    </citation>
    <scope>NUCLEOTIDE SEQUENCE</scope>
    <source>
        <strain evidence="1">TM448A01254</strain>
        <strain evidence="2">TM448B03739</strain>
    </source>
</reference>